<dbReference type="NCBIfam" id="NF003417">
    <property type="entry name" value="PRK04813.1"/>
    <property type="match status" value="5"/>
</dbReference>
<comment type="cofactor">
    <cofactor evidence="1">
        <name>pantetheine 4'-phosphate</name>
        <dbReference type="ChEBI" id="CHEBI:47942"/>
    </cofactor>
</comment>
<dbReference type="Gene3D" id="3.30.559.30">
    <property type="entry name" value="Nonribosomal peptide synthetase, condensation domain"/>
    <property type="match status" value="2"/>
</dbReference>
<feature type="compositionally biased region" description="Low complexity" evidence="4">
    <location>
        <begin position="3130"/>
        <end position="3155"/>
    </location>
</feature>
<feature type="compositionally biased region" description="Pro residues" evidence="4">
    <location>
        <begin position="3160"/>
        <end position="3172"/>
    </location>
</feature>
<dbReference type="InterPro" id="IPR010071">
    <property type="entry name" value="AA_adenyl_dom"/>
</dbReference>
<dbReference type="PROSITE" id="PS50075">
    <property type="entry name" value="CARRIER"/>
    <property type="match status" value="2"/>
</dbReference>
<feature type="compositionally biased region" description="Low complexity" evidence="4">
    <location>
        <begin position="3053"/>
        <end position="3066"/>
    </location>
</feature>
<feature type="region of interest" description="Disordered" evidence="4">
    <location>
        <begin position="2971"/>
        <end position="3001"/>
    </location>
</feature>
<comment type="caution">
    <text evidence="6">The sequence shown here is derived from an EMBL/GenBank/DDBJ whole genome shotgun (WGS) entry which is preliminary data.</text>
</comment>
<evidence type="ECO:0000256" key="2">
    <source>
        <dbReference type="ARBA" id="ARBA00022450"/>
    </source>
</evidence>
<evidence type="ECO:0000256" key="4">
    <source>
        <dbReference type="SAM" id="MobiDB-lite"/>
    </source>
</evidence>
<dbReference type="Pfam" id="PF00668">
    <property type="entry name" value="Condensation"/>
    <property type="match status" value="2"/>
</dbReference>
<feature type="region of interest" description="Disordered" evidence="4">
    <location>
        <begin position="2203"/>
        <end position="2223"/>
    </location>
</feature>
<dbReference type="InterPro" id="IPR020845">
    <property type="entry name" value="AMP-binding_CS"/>
</dbReference>
<dbReference type="InterPro" id="IPR001242">
    <property type="entry name" value="Condensation_dom"/>
</dbReference>
<feature type="domain" description="Carrier" evidence="5">
    <location>
        <begin position="1025"/>
        <end position="1099"/>
    </location>
</feature>
<sequence length="3172" mass="340189">MPTGEVCSIGTVSERRSVSVDEEMTGGRRALTGEELHRILVDWNDTECRVPPATLPELFETQVQRNPDAVALVFEDTELSYAELNARANRLAHELIGRGVGPERVVALALPRSVQMTVAELAVLKAGGAYLPIDHDHPAERIAFMLADAGPACLVTTAALTGRVPDTATPCLVLDDPRTAAEVAARPGADPADADRLGPLSVLNAAYVIYTSGSTGRPKGVVLSYTGVAKLVATQTERFGVGPDSRILQFASPGFDVAFWDLCLGLLSGGRLVVVPSERRVPGTPLADYAREHGVTFMILPPALLAAMPEDCALPEHATLLAGTERVSPELVARWGRGRRMFNAYGPTEATVNSTLGECDPDTRTGPSVPIGRPDPGTRVYVLDAALRPVPAGTEGELYLGGLGLARGYLGRPGLTAERFVADPFGTPGERLYRTGDLVRWRADGRLEFIGRSDDQVKIRGYRIEPGEIESILEAHSSVAQAAVLAREDRPGEKRLTAYIVPAAGRRSGPDRDERREREQVGAWKGLHELLYTAARSEGLAENFTGWNSTYDGMPIPLEEMRAWRDAAVERIAALRPRRVLEIGVGSGLILSRVAPGCDAYWGTDVSEEAIETLRRQVAEVPELTGRVELRAQPAHVFDGLPDGFFDTVVVNSVAQYLPSAGYLADVLREAVRLLVPGGSVFVGDVRNLRLLRCLRSAVELRRRDAEATEGADPAVRSAVDQAVSREGELLLDPDFFPALRRAVADIDGLDLRVKRGRHHNELTRYRYDVVLRKRPGTAGRRRGPHLAMPEHVLRWAQGIGGLTELAAWLTERRPGRLRLTEVPNARLTEDLEALRALIPDDHAHGSSGGVSWTAVDPEDLYDLGAELGYQVAVTWSGRSADGRLDAVFTDGVFTDSGMRAGDDGAAEHNAGGREYVRDDDAGYGDPHGGGYDEAYGLGYDEVYRPGRASSAKTHLSSLANVPAGFRDVGTLMKTLRSYALDRLPEYMVPSAFVPLDRLPVTTSGKLDRRALPAPDLSALTTGTRPRDAREELLCTLYAEVLGLPRVGVDDDFFALGGDSIVAIRLLIGARNAGLSLTPGDVFRHRTVAALAAAIGDRPVHGDAVDERRDARGAGGGGGDAVRGVDGAEGADPPDPGGELPLSPLQEGFFYHAVADESGAEVYVVQQTAELRGPVDAPALRRAAQALLARHDALRSGFRRHPDGRVVQFTADAVALPWREADLSGGDEPTRAQRFEALTAEERARPFDLGRPPLLRCVLVRHAPDRHVLILVFHHIVADGWSVPIMLRELLALYAPDGETPRLPPVTPYREYLGRLASRDRDAAREAWRAALAGLDGPTRLVSAGPERGARTARPERIRIDLPEELTAGLVARARERGLTLNTLVQGAWGLLLGRLTGHGDVVFGTTVSGRDADVDGIEAMVGLFINTLPVRMRWRPGGSLGATLERLQAEQVELLDHQHLGLAEIQRLTGQVDLFDTLVVFENYASAGDLRDRTGTLEITGQEFTSSGHYPLALIVLPGRRLGLRFEHDAGRLGRAAVERIAERLTRILAAVAADPDRPVASVDLLSADESRLESAVLTGAERRVPHATLADAFESRAARCPNATALVSGGERVTYAELDRRAETLAERLRASGAGPEAVVAVAVPRSAELIVALLGVLKAGAAYLPIDVDHPADRVAFMLSDSAASIAVTTADTAARLPEGGPARLLLDAGADAATAGEPVSGQPAPRHGGRALPNHPAYLIYTSGSTGRPKGVLVAHRAIMSQLTWMRATFPLDADDRVLHQMSAGFDPSILEIFWPLIEGAAVVPARPDGHRDPAYLARLVRDERVTTMTLVSSMLAPFQRAAAREDAGEAGDEVDGLPDLRRVFTGGDALTGEVADRWRDLTGVPLYNVYGPTETAVQVTYWQHDQGGRTAVPIGRPVWNTRLRVLDDCLRPVPAGAPGELYIAGAQLARGYHARPGATAERFVADPFGGPGERMYRTGDLVRWRAGTEPNGRAADLTDGTTDGTADGTAGGGGVLEYLGRVDRQVKIRGNRIELGEVEAALAREPGVAAAAVAGRHDGPGAARLVGYVVPRPGTRPDADGLRTGLAASLPAPMVPDAFVLLDELPLTPSGKIDRDALPAPAPVRTVTRAPGDERERLLCEIYADVLGLADVGPDEDFFVLGGDSILSITVAGRARAGGLDLSPRDVFERRTPAALAATARTGSPAGSGRLGAAGASGPARDLVTLTEEELDRVRNVSPVPVEDIWPLSPLQEGLFFHSSYDRHALDVYTAQVALDFAHRVDADRLRAACATLLARNAGLRAGFTSDGLTRPVQFIGTDPEPPLQVVDLTSLPEGDRLAHAERIMAEDRTRRFDLADPPLCRLILIRLAPERDRLVVAHHLMLWDGWSARLFVEQLITLYDRNGDDRGLPRPGSYRDHLAWLDEQDTALAADAWRRALSGLREPTLVDPADRGLEPTIPERLSAELPARVGERLRDQARRHGLTLNTVLNAAWALVLSDAVGRTDVVFGTAVGGRPAAVPGADQIIGMFLNTVPVRVTLDPRETALDLLRRIQAERAELMPHEYLGLGDIQRESGHGRLFDTLYVLQNVGGEDTFAELRDGHGVIEVGGVDATHYPLTLVVTPGERLRVMLAHRSDVIGAGTATALLTRFTTLLGRLAADLTARVGELDLRTPDERRELAAERDATARPLVDETVAELLEAQAARTPDAVALVFGEQTLTYAELDARVNRLARLLLARGAGPERVVALALPRSADMVAALFAVLRTGAAYLPMDLDHPAERLAHMLADTAPACVLSTAAVAASLPGNVPRPVLLDDPATAAELAAVPAGALTGVERAEFARTRPGRMEHPAYIIYTSGSTGRPKGVVTPYWGLTNMQLNHREAIFDPAVASAGGRRLRVAHTVSFAFDMSWEELLWLVEGHEVHICDEELRRDAEALVAYCDRHRVDVVNVTPTYAHHLIEQGLLTGDDRPDAADAGDDSGGSSGSDDPVGAAGAGGWRHRPVLVLLGGEAVPTRCGPACARQRERPGTTCTGRRSTPSTRWAPRPPTASRRPSGGRSSTRVPTCSTPGCGRCRPEPRESCTSAASDWPAATTADPASPRTGSSPTRSPPCPAPACTGPETWCGARPTETSTSSAAPTTRSRSGATGSSRARSRPPCPSIPRWPTPR</sequence>
<dbReference type="InterPro" id="IPR025110">
    <property type="entry name" value="AMP-bd_C"/>
</dbReference>
<dbReference type="InterPro" id="IPR029063">
    <property type="entry name" value="SAM-dependent_MTases_sf"/>
</dbReference>
<dbReference type="CDD" id="cd17646">
    <property type="entry name" value="A_NRPS_AB3403-like"/>
    <property type="match status" value="1"/>
</dbReference>
<dbReference type="SUPFAM" id="SSF53335">
    <property type="entry name" value="S-adenosyl-L-methionine-dependent methyltransferases"/>
    <property type="match status" value="1"/>
</dbReference>
<dbReference type="InterPro" id="IPR000873">
    <property type="entry name" value="AMP-dep_synth/lig_dom"/>
</dbReference>
<dbReference type="Pfam" id="PF00550">
    <property type="entry name" value="PP-binding"/>
    <property type="match status" value="2"/>
</dbReference>
<feature type="compositionally biased region" description="Low complexity" evidence="4">
    <location>
        <begin position="3101"/>
        <end position="3111"/>
    </location>
</feature>
<dbReference type="Pfam" id="PF08241">
    <property type="entry name" value="Methyltransf_11"/>
    <property type="match status" value="1"/>
</dbReference>
<dbReference type="SUPFAM" id="SSF56801">
    <property type="entry name" value="Acetyl-CoA synthetase-like"/>
    <property type="match status" value="3"/>
</dbReference>
<dbReference type="SUPFAM" id="SSF47336">
    <property type="entry name" value="ACP-like"/>
    <property type="match status" value="2"/>
</dbReference>
<dbReference type="Gene3D" id="3.40.50.150">
    <property type="entry name" value="Vaccinia Virus protein VP39"/>
    <property type="match status" value="1"/>
</dbReference>
<feature type="region of interest" description="Disordered" evidence="4">
    <location>
        <begin position="1108"/>
        <end position="1142"/>
    </location>
</feature>
<evidence type="ECO:0000259" key="5">
    <source>
        <dbReference type="PROSITE" id="PS50075"/>
    </source>
</evidence>
<keyword evidence="3" id="KW-0597">Phosphoprotein</keyword>
<feature type="domain" description="Carrier" evidence="5">
    <location>
        <begin position="2135"/>
        <end position="2209"/>
    </location>
</feature>
<dbReference type="EMBL" id="JABVEC010000015">
    <property type="protein sequence ID" value="MBC6467824.1"/>
    <property type="molecule type" value="Genomic_DNA"/>
</dbReference>
<dbReference type="PROSITE" id="PS00455">
    <property type="entry name" value="AMP_BINDING"/>
    <property type="match status" value="3"/>
</dbReference>
<organism evidence="6 7">
    <name type="scientific">Actinomadura alba</name>
    <dbReference type="NCBI Taxonomy" id="406431"/>
    <lineage>
        <taxon>Bacteria</taxon>
        <taxon>Bacillati</taxon>
        <taxon>Actinomycetota</taxon>
        <taxon>Actinomycetes</taxon>
        <taxon>Streptosporangiales</taxon>
        <taxon>Thermomonosporaceae</taxon>
        <taxon>Actinomadura</taxon>
    </lineage>
</organism>
<dbReference type="Gene3D" id="3.30.300.30">
    <property type="match status" value="3"/>
</dbReference>
<dbReference type="Gene3D" id="3.30.559.10">
    <property type="entry name" value="Chloramphenicol acetyltransferase-like domain"/>
    <property type="match status" value="2"/>
</dbReference>
<keyword evidence="7" id="KW-1185">Reference proteome</keyword>
<dbReference type="Proteomes" id="UP000805614">
    <property type="component" value="Unassembled WGS sequence"/>
</dbReference>
<feature type="compositionally biased region" description="Polar residues" evidence="4">
    <location>
        <begin position="3034"/>
        <end position="3045"/>
    </location>
</feature>
<feature type="region of interest" description="Disordered" evidence="4">
    <location>
        <begin position="3024"/>
        <end position="3172"/>
    </location>
</feature>
<evidence type="ECO:0000256" key="3">
    <source>
        <dbReference type="ARBA" id="ARBA00022553"/>
    </source>
</evidence>
<dbReference type="InterPro" id="IPR023213">
    <property type="entry name" value="CAT-like_dom_sf"/>
</dbReference>
<feature type="region of interest" description="Disordered" evidence="4">
    <location>
        <begin position="1995"/>
        <end position="2014"/>
    </location>
</feature>
<dbReference type="InterPro" id="IPR009081">
    <property type="entry name" value="PP-bd_ACP"/>
</dbReference>
<dbReference type="Gene3D" id="1.10.1200.10">
    <property type="entry name" value="ACP-like"/>
    <property type="match status" value="2"/>
</dbReference>
<dbReference type="NCBIfam" id="TIGR01733">
    <property type="entry name" value="AA-adenyl-dom"/>
    <property type="match status" value="2"/>
</dbReference>
<dbReference type="InterPro" id="IPR045851">
    <property type="entry name" value="AMP-bd_C_sf"/>
</dbReference>
<dbReference type="PANTHER" id="PTHR45527">
    <property type="entry name" value="NONRIBOSOMAL PEPTIDE SYNTHETASE"/>
    <property type="match status" value="1"/>
</dbReference>
<dbReference type="InterPro" id="IPR042099">
    <property type="entry name" value="ANL_N_sf"/>
</dbReference>
<keyword evidence="2" id="KW-0596">Phosphopantetheine</keyword>
<reference evidence="6 7" key="1">
    <citation type="submission" date="2020-06" db="EMBL/GenBank/DDBJ databases">
        <title>Actinomadura xiongansis sp. nov., isolated from soil of Baiyangdian.</title>
        <authorList>
            <person name="Zhang X."/>
        </authorList>
    </citation>
    <scope>NUCLEOTIDE SEQUENCE [LARGE SCALE GENOMIC DNA]</scope>
    <source>
        <strain evidence="6 7">HBUM206468</strain>
    </source>
</reference>
<dbReference type="InterPro" id="IPR013216">
    <property type="entry name" value="Methyltransf_11"/>
</dbReference>
<feature type="compositionally biased region" description="Low complexity" evidence="4">
    <location>
        <begin position="1122"/>
        <end position="1142"/>
    </location>
</feature>
<dbReference type="Gene3D" id="2.30.38.10">
    <property type="entry name" value="Luciferase, Domain 3"/>
    <property type="match status" value="2"/>
</dbReference>
<dbReference type="CDD" id="cd19543">
    <property type="entry name" value="DCL_NRPS"/>
    <property type="match status" value="2"/>
</dbReference>
<evidence type="ECO:0000313" key="7">
    <source>
        <dbReference type="Proteomes" id="UP000805614"/>
    </source>
</evidence>
<dbReference type="InterPro" id="IPR036736">
    <property type="entry name" value="ACP-like_sf"/>
</dbReference>
<gene>
    <name evidence="6" type="ORF">HKK74_20330</name>
</gene>
<dbReference type="Pfam" id="PF13193">
    <property type="entry name" value="AMP-binding_C"/>
    <property type="match status" value="1"/>
</dbReference>
<feature type="compositionally biased region" description="Low complexity" evidence="4">
    <location>
        <begin position="1999"/>
        <end position="2013"/>
    </location>
</feature>
<dbReference type="PANTHER" id="PTHR45527:SF1">
    <property type="entry name" value="FATTY ACID SYNTHASE"/>
    <property type="match status" value="1"/>
</dbReference>
<accession>A0ABR7LSJ1</accession>
<dbReference type="CDD" id="cd02440">
    <property type="entry name" value="AdoMet_MTases"/>
    <property type="match status" value="1"/>
</dbReference>
<dbReference type="Pfam" id="PF00501">
    <property type="entry name" value="AMP-binding"/>
    <property type="match status" value="3"/>
</dbReference>
<dbReference type="SMART" id="SM00823">
    <property type="entry name" value="PKS_PP"/>
    <property type="match status" value="2"/>
</dbReference>
<protein>
    <submittedName>
        <fullName evidence="6">Amino acid adenylation domain-containing protein</fullName>
    </submittedName>
</protein>
<proteinExistence type="predicted"/>
<dbReference type="Gene3D" id="3.40.50.980">
    <property type="match status" value="4"/>
</dbReference>
<evidence type="ECO:0000313" key="6">
    <source>
        <dbReference type="EMBL" id="MBC6467824.1"/>
    </source>
</evidence>
<name>A0ABR7LSJ1_9ACTN</name>
<dbReference type="Gene3D" id="3.40.50.12780">
    <property type="entry name" value="N-terminal domain of ligase-like"/>
    <property type="match status" value="1"/>
</dbReference>
<dbReference type="SUPFAM" id="SSF52777">
    <property type="entry name" value="CoA-dependent acyltransferases"/>
    <property type="match status" value="4"/>
</dbReference>
<dbReference type="InterPro" id="IPR020806">
    <property type="entry name" value="PKS_PP-bd"/>
</dbReference>
<evidence type="ECO:0000256" key="1">
    <source>
        <dbReference type="ARBA" id="ARBA00001957"/>
    </source>
</evidence>